<dbReference type="Pfam" id="PF21038">
    <property type="entry name" value="CEP104_N"/>
    <property type="match status" value="1"/>
</dbReference>
<feature type="non-terminal residue" evidence="2">
    <location>
        <position position="475"/>
    </location>
</feature>
<evidence type="ECO:0000313" key="3">
    <source>
        <dbReference type="Proteomes" id="UP000243217"/>
    </source>
</evidence>
<dbReference type="Proteomes" id="UP000243217">
    <property type="component" value="Unassembled WGS sequence"/>
</dbReference>
<dbReference type="GO" id="GO:0005929">
    <property type="term" value="C:cilium"/>
    <property type="evidence" value="ECO:0007669"/>
    <property type="project" value="TreeGrafter"/>
</dbReference>
<comment type="caution">
    <text evidence="2">The sequence shown here is derived from an EMBL/GenBank/DDBJ whole genome shotgun (WGS) entry which is preliminary data.</text>
</comment>
<proteinExistence type="predicted"/>
<reference evidence="2 3" key="1">
    <citation type="journal article" date="2014" name="Genome Biol. Evol.">
        <title>The secreted proteins of Achlya hypogyna and Thraustotheca clavata identify the ancestral oomycete secretome and reveal gene acquisitions by horizontal gene transfer.</title>
        <authorList>
            <person name="Misner I."/>
            <person name="Blouin N."/>
            <person name="Leonard G."/>
            <person name="Richards T.A."/>
            <person name="Lane C.E."/>
        </authorList>
    </citation>
    <scope>NUCLEOTIDE SEQUENCE [LARGE SCALE GENOMIC DNA]</scope>
    <source>
        <strain evidence="2 3">ATCC 34112</strain>
    </source>
</reference>
<dbReference type="PANTHER" id="PTHR13371:SF0">
    <property type="entry name" value="CENTROSOMAL PROTEIN OF 104 KDA"/>
    <property type="match status" value="1"/>
</dbReference>
<dbReference type="InterPro" id="IPR048739">
    <property type="entry name" value="CEP104_N"/>
</dbReference>
<dbReference type="AlphaFoldDB" id="A0A1W0A4S8"/>
<gene>
    <name evidence="2" type="ORF">THRCLA_02641</name>
</gene>
<dbReference type="EMBL" id="JNBS01000490">
    <property type="protein sequence ID" value="OQS05181.1"/>
    <property type="molecule type" value="Genomic_DNA"/>
</dbReference>
<accession>A0A1W0A4S8</accession>
<protein>
    <recommendedName>
        <fullName evidence="1">Centrosomal protein CEP104 N-terminal domain-containing protein</fullName>
    </recommendedName>
</protein>
<feature type="domain" description="Centrosomal protein CEP104 N-terminal" evidence="1">
    <location>
        <begin position="40"/>
        <end position="170"/>
    </location>
</feature>
<organism evidence="2 3">
    <name type="scientific">Thraustotheca clavata</name>
    <dbReference type="NCBI Taxonomy" id="74557"/>
    <lineage>
        <taxon>Eukaryota</taxon>
        <taxon>Sar</taxon>
        <taxon>Stramenopiles</taxon>
        <taxon>Oomycota</taxon>
        <taxon>Saprolegniomycetes</taxon>
        <taxon>Saprolegniales</taxon>
        <taxon>Achlyaceae</taxon>
        <taxon>Thraustotheca</taxon>
    </lineage>
</organism>
<sequence length="475" mass="53880">MQALGYHQVHVSSKDENPAYPSPIDCYYMQTQRVSNAFEWISAKSCSYPQEIGICLPHRAYVKTLRLTTYSTYAPSKVEVYTGDDNFVQEFFLHPERLSDDGTELPLHLYFSAECRALCTIEWRASKSEGSDEIRVDVHEPLNVLKLILQAPRDFNVYNQIAIMQLELFGVVIQEDQIVPMVNTLNEKPSMGSIQQALLDTGVDVGVVNDMGDRPAPIDEYTKKALANILLVKAACIEKEEYDRATVLTEHITKLSSLGQRMFQLSKQKTEVIQQEDYDTALQYHQAMEALHSTREIALAAAFADCQTAPGPETTRIVNKTNMLTILDLAIRTWCREDPPSPNKSTASPEKPRVAVNKDSIRFLNKMFGGIFMEASLRLNWKVRRACIEIAEQHIAVLSSIFDIETLFEMYSIWLEIIVLPDKTIPTIMAGLHLIRTIYEKPIDNELSFGTYSIRRGLLRPRIQAIMKAVLSYSS</sequence>
<dbReference type="OrthoDB" id="66599at2759"/>
<dbReference type="PANTHER" id="PTHR13371">
    <property type="entry name" value="GLYCINE-, GLUTAMATE-, THIENYLCYCLOHEXYLPIPERIDINE-BINDING PROTEIN"/>
    <property type="match status" value="1"/>
</dbReference>
<keyword evidence="3" id="KW-1185">Reference proteome</keyword>
<evidence type="ECO:0000259" key="1">
    <source>
        <dbReference type="Pfam" id="PF21038"/>
    </source>
</evidence>
<evidence type="ECO:0000313" key="2">
    <source>
        <dbReference type="EMBL" id="OQS05181.1"/>
    </source>
</evidence>
<dbReference type="InterPro" id="IPR052607">
    <property type="entry name" value="CEP104-like"/>
</dbReference>
<name>A0A1W0A4S8_9STRA</name>